<keyword evidence="2" id="KW-1185">Reference proteome</keyword>
<evidence type="ECO:0000313" key="1">
    <source>
        <dbReference type="EMBL" id="CAI0652599.1"/>
    </source>
</evidence>
<gene>
    <name evidence="1" type="ORF">CGXH109_LOCUS118475</name>
</gene>
<reference evidence="1" key="1">
    <citation type="submission" date="2022-08" db="EMBL/GenBank/DDBJ databases">
        <authorList>
            <person name="Giroux E."/>
            <person name="Giroux E."/>
        </authorList>
    </citation>
    <scope>NUCLEOTIDE SEQUENCE</scope>
    <source>
        <strain evidence="1">H1091258</strain>
    </source>
</reference>
<organism evidence="1 2">
    <name type="scientific">Colletotrichum noveboracense</name>
    <dbReference type="NCBI Taxonomy" id="2664923"/>
    <lineage>
        <taxon>Eukaryota</taxon>
        <taxon>Fungi</taxon>
        <taxon>Dikarya</taxon>
        <taxon>Ascomycota</taxon>
        <taxon>Pezizomycotina</taxon>
        <taxon>Sordariomycetes</taxon>
        <taxon>Hypocreomycetidae</taxon>
        <taxon>Glomerellales</taxon>
        <taxon>Glomerellaceae</taxon>
        <taxon>Colletotrichum</taxon>
        <taxon>Colletotrichum gloeosporioides species complex</taxon>
    </lineage>
</organism>
<sequence length="95" mass="10332">MVRTPGFFIEQLLRPALLVCTTTRRTAINMLGNTITVGNTPAGEYQLSDQIYTPSSGYNANPIFQVRISCADTANPAVADFLLDNFSLTDSTQCP</sequence>
<proteinExistence type="predicted"/>
<protein>
    <submittedName>
        <fullName evidence="1">Uncharacterized protein</fullName>
    </submittedName>
</protein>
<accession>A0A9W4S3H2</accession>
<dbReference type="Proteomes" id="UP001152533">
    <property type="component" value="Unassembled WGS sequence"/>
</dbReference>
<dbReference type="AlphaFoldDB" id="A0A9W4S3H2"/>
<name>A0A9W4S3H2_9PEZI</name>
<evidence type="ECO:0000313" key="2">
    <source>
        <dbReference type="Proteomes" id="UP001152533"/>
    </source>
</evidence>
<dbReference type="EMBL" id="CAMGZC010001385">
    <property type="protein sequence ID" value="CAI0652599.1"/>
    <property type="molecule type" value="Genomic_DNA"/>
</dbReference>
<comment type="caution">
    <text evidence="1">The sequence shown here is derived from an EMBL/GenBank/DDBJ whole genome shotgun (WGS) entry which is preliminary data.</text>
</comment>